<dbReference type="PANTHER" id="PTHR13312:SF0">
    <property type="entry name" value="UBIQUITIN THIOESTERASE OTU1"/>
    <property type="match status" value="1"/>
</dbReference>
<evidence type="ECO:0000313" key="7">
    <source>
        <dbReference type="Proteomes" id="UP001363151"/>
    </source>
</evidence>
<dbReference type="EC" id="3.4.19.12" evidence="3"/>
<evidence type="ECO:0000256" key="4">
    <source>
        <dbReference type="SAM" id="MobiDB-lite"/>
    </source>
</evidence>
<keyword evidence="2 3" id="KW-0378">Hydrolase</keyword>
<dbReference type="InterPro" id="IPR038765">
    <property type="entry name" value="Papain-like_cys_pep_sf"/>
</dbReference>
<comment type="function">
    <text evidence="3">Hydrolase that can remove conjugated ubiquitin from proteins and may therefore play an important regulatory role at the level of protein turnover by preventing degradation.</text>
</comment>
<name>A0ABR1FU34_AURAN</name>
<evidence type="ECO:0000259" key="5">
    <source>
        <dbReference type="PROSITE" id="PS50802"/>
    </source>
</evidence>
<accession>A0ABR1FU34</accession>
<dbReference type="CDD" id="cd22744">
    <property type="entry name" value="OTU"/>
    <property type="match status" value="1"/>
</dbReference>
<dbReference type="EMBL" id="JBBJCI010000229">
    <property type="protein sequence ID" value="KAK7238604.1"/>
    <property type="molecule type" value="Genomic_DNA"/>
</dbReference>
<comment type="catalytic activity">
    <reaction evidence="1 3">
        <text>Thiol-dependent hydrolysis of ester, thioester, amide, peptide and isopeptide bonds formed by the C-terminal Gly of ubiquitin (a 76-residue protein attached to proteins as an intracellular targeting signal).</text>
        <dbReference type="EC" id="3.4.19.12"/>
    </reaction>
</comment>
<dbReference type="InterPro" id="IPR003323">
    <property type="entry name" value="OTU_dom"/>
</dbReference>
<dbReference type="PROSITE" id="PS50802">
    <property type="entry name" value="OTU"/>
    <property type="match status" value="1"/>
</dbReference>
<feature type="compositionally biased region" description="Basic and acidic residues" evidence="4">
    <location>
        <begin position="59"/>
        <end position="78"/>
    </location>
</feature>
<comment type="caution">
    <text evidence="6">The sequence shown here is derived from an EMBL/GenBank/DDBJ whole genome shotgun (WGS) entry which is preliminary data.</text>
</comment>
<dbReference type="PANTHER" id="PTHR13312">
    <property type="entry name" value="HIV-INDUCED PROTEIN-7-LIKE PROTEASE"/>
    <property type="match status" value="1"/>
</dbReference>
<evidence type="ECO:0000313" key="6">
    <source>
        <dbReference type="EMBL" id="KAK7238604.1"/>
    </source>
</evidence>
<reference evidence="6 7" key="1">
    <citation type="submission" date="2024-03" db="EMBL/GenBank/DDBJ databases">
        <title>Aureococcus anophagefferens CCMP1851 and Kratosvirus quantuckense: Draft genome of a second virus-susceptible host strain in the model system.</title>
        <authorList>
            <person name="Chase E."/>
            <person name="Truchon A.R."/>
            <person name="Schepens W."/>
            <person name="Wilhelm S.W."/>
        </authorList>
    </citation>
    <scope>NUCLEOTIDE SEQUENCE [LARGE SCALE GENOMIC DNA]</scope>
    <source>
        <strain evidence="6 7">CCMP1851</strain>
    </source>
</reference>
<evidence type="ECO:0000256" key="3">
    <source>
        <dbReference type="RuleBase" id="RU367104"/>
    </source>
</evidence>
<keyword evidence="3" id="KW-0833">Ubl conjugation pathway</keyword>
<feature type="region of interest" description="Disordered" evidence="4">
    <location>
        <begin position="23"/>
        <end position="78"/>
    </location>
</feature>
<keyword evidence="3" id="KW-0788">Thiol protease</keyword>
<feature type="compositionally biased region" description="Basic and acidic residues" evidence="4">
    <location>
        <begin position="111"/>
        <end position="155"/>
    </location>
</feature>
<dbReference type="Proteomes" id="UP001363151">
    <property type="component" value="Unassembled WGS sequence"/>
</dbReference>
<gene>
    <name evidence="6" type="ORF">SO694_00020261</name>
</gene>
<dbReference type="SUPFAM" id="SSF54001">
    <property type="entry name" value="Cysteine proteinases"/>
    <property type="match status" value="1"/>
</dbReference>
<proteinExistence type="predicted"/>
<protein>
    <recommendedName>
        <fullName evidence="3">Ubiquitin thioesterase OTU</fullName>
        <ecNumber evidence="3">3.4.19.12</ecNumber>
    </recommendedName>
</protein>
<feature type="compositionally biased region" description="Basic and acidic residues" evidence="4">
    <location>
        <begin position="163"/>
        <end position="177"/>
    </location>
</feature>
<dbReference type="Pfam" id="PF02338">
    <property type="entry name" value="OTU"/>
    <property type="match status" value="1"/>
</dbReference>
<keyword evidence="3" id="KW-0963">Cytoplasm</keyword>
<feature type="domain" description="OTU" evidence="5">
    <location>
        <begin position="284"/>
        <end position="417"/>
    </location>
</feature>
<evidence type="ECO:0000256" key="1">
    <source>
        <dbReference type="ARBA" id="ARBA00000707"/>
    </source>
</evidence>
<comment type="subcellular location">
    <subcellularLocation>
        <location evidence="3">Cytoplasm</location>
    </subcellularLocation>
</comment>
<evidence type="ECO:0000256" key="2">
    <source>
        <dbReference type="ARBA" id="ARBA00022801"/>
    </source>
</evidence>
<keyword evidence="7" id="KW-1185">Reference proteome</keyword>
<keyword evidence="3" id="KW-0645">Protease</keyword>
<feature type="region of interest" description="Disordered" evidence="4">
    <location>
        <begin position="217"/>
        <end position="240"/>
    </location>
</feature>
<organism evidence="6 7">
    <name type="scientific">Aureococcus anophagefferens</name>
    <name type="common">Harmful bloom alga</name>
    <dbReference type="NCBI Taxonomy" id="44056"/>
    <lineage>
        <taxon>Eukaryota</taxon>
        <taxon>Sar</taxon>
        <taxon>Stramenopiles</taxon>
        <taxon>Ochrophyta</taxon>
        <taxon>Pelagophyceae</taxon>
        <taxon>Pelagomonadales</taxon>
        <taxon>Pelagomonadaceae</taxon>
        <taxon>Aureococcus</taxon>
    </lineage>
</organism>
<dbReference type="Gene3D" id="3.90.70.80">
    <property type="match status" value="1"/>
</dbReference>
<feature type="region of interest" description="Disordered" evidence="4">
    <location>
        <begin position="108"/>
        <end position="181"/>
    </location>
</feature>
<sequence>MVRVTPVVKSVSLTVNLANAVRKKKPDEAKPAAFRFSSKSAPPKPRPSRPSRRVAPDSGDQRRAAADRAAAKAEAQRAEAQRLALLLERLARDAARAAEADAAAARSAAADAKRTDEERQRREQAADAAAADKRRLKAEAAMEERRRKRDADKAAAEAQAKAILEDAEARERERQEAAAEAAARMKKREAIAEVAEKIGLPPRESVKEPERALLSRLSAKAPAATPDKPRGPCDSCDGPHATRDCPYFKGKPRDDHKDAFVNYNKGEAGGGDDAKPTIVDRGRATVVKQPGDGSCLYHSLTFGLGSGSAATLRAALADLVVTNPDQEIGGDPLRAWVLWESGLSPKAYADRMRSDGQWGGAIEMALCAVMKRVHIHVYEKHTRGFLRISSFTGGDRCQKVVSVIYGGRVHYDALRIHGDAG</sequence>